<keyword evidence="6" id="KW-0472">Membrane</keyword>
<name>A0A9P4WQP9_9PLEO</name>
<protein>
    <recommendedName>
        <fullName evidence="7">FAD-binding domain-containing protein</fullName>
    </recommendedName>
</protein>
<evidence type="ECO:0000259" key="7">
    <source>
        <dbReference type="Pfam" id="PF01494"/>
    </source>
</evidence>
<dbReference type="GO" id="GO:0071949">
    <property type="term" value="F:FAD binding"/>
    <property type="evidence" value="ECO:0007669"/>
    <property type="project" value="InterPro"/>
</dbReference>
<reference evidence="8" key="1">
    <citation type="submission" date="2019-04" db="EMBL/GenBank/DDBJ databases">
        <title>Sequencing of skin fungus with MAO and IRED activity.</title>
        <authorList>
            <person name="Marsaioli A.J."/>
            <person name="Bonatto J.M.C."/>
            <person name="Reis Junior O."/>
        </authorList>
    </citation>
    <scope>NUCLEOTIDE SEQUENCE</scope>
    <source>
        <strain evidence="8">28M1</strain>
    </source>
</reference>
<keyword evidence="2" id="KW-0285">Flavoprotein</keyword>
<comment type="cofactor">
    <cofactor evidence="1">
        <name>FAD</name>
        <dbReference type="ChEBI" id="CHEBI:57692"/>
    </cofactor>
</comment>
<accession>A0A9P4WQP9</accession>
<dbReference type="PRINTS" id="PR00420">
    <property type="entry name" value="RNGMNOXGNASE"/>
</dbReference>
<comment type="caution">
    <text evidence="8">The sequence shown here is derived from an EMBL/GenBank/DDBJ whole genome shotgun (WGS) entry which is preliminary data.</text>
</comment>
<feature type="transmembrane region" description="Helical" evidence="6">
    <location>
        <begin position="12"/>
        <end position="30"/>
    </location>
</feature>
<feature type="domain" description="FAD-binding" evidence="7">
    <location>
        <begin position="13"/>
        <end position="389"/>
    </location>
</feature>
<sequence>MISKESTGNETLPIVIAGGGCVGLFLALLLTHSSLPNLIIVIEPQHPDPSSTRAMAHQPPTFPLFAQIPGLLPELIKAGSLSEGLCFRTSVRNGSRVIAEKRFDNGGEGMKGKGQLLLPQGKFQQVLMERLAKSEQAEVRLGWSVEGFEEVDEHVSVRIRAARVSTPTLPYEEPDSSNDGKPDGGNNATNTELIDASYLIGADGAHSLVRKAMSLELEGETLDAQLVATDLRFPFKKHGFFDANFIVDSQNYGLIGRIDNEGLWRVSYGVPGTQSEEDIRKNVHERLRGMLPNGGSDEAEKYGFDVVRVAPYRAQQRCASTLVKEKVVLIGDAAHLTNPYAGLGLASGIADADSLAPILAHILSGKASSPSTLLSSWSEARRQKFFDVVDKPSRAAYKRVRSNVDTDEDVKALLESDPMVKALKSGMPVMPPSLRSAGEEMEGW</sequence>
<dbReference type="InterPro" id="IPR050641">
    <property type="entry name" value="RIFMO-like"/>
</dbReference>
<keyword evidence="9" id="KW-1185">Reference proteome</keyword>
<dbReference type="InterPro" id="IPR002938">
    <property type="entry name" value="FAD-bd"/>
</dbReference>
<dbReference type="GO" id="GO:0016709">
    <property type="term" value="F:oxidoreductase activity, acting on paired donors, with incorporation or reduction of molecular oxygen, NAD(P)H as one donor, and incorporation of one atom of oxygen"/>
    <property type="evidence" value="ECO:0007669"/>
    <property type="project" value="UniProtKB-ARBA"/>
</dbReference>
<dbReference type="PANTHER" id="PTHR43004:SF19">
    <property type="entry name" value="BINDING MONOOXYGENASE, PUTATIVE (JCVI)-RELATED"/>
    <property type="match status" value="1"/>
</dbReference>
<evidence type="ECO:0000256" key="1">
    <source>
        <dbReference type="ARBA" id="ARBA00001974"/>
    </source>
</evidence>
<keyword evidence="6" id="KW-1133">Transmembrane helix</keyword>
<dbReference type="Gene3D" id="3.30.9.10">
    <property type="entry name" value="D-Amino Acid Oxidase, subunit A, domain 2"/>
    <property type="match status" value="1"/>
</dbReference>
<dbReference type="OrthoDB" id="10016252at2759"/>
<gene>
    <name evidence="8" type="ORF">E8E12_002153</name>
</gene>
<dbReference type="PANTHER" id="PTHR43004">
    <property type="entry name" value="TRK SYSTEM POTASSIUM UPTAKE PROTEIN"/>
    <property type="match status" value="1"/>
</dbReference>
<dbReference type="InterPro" id="IPR036188">
    <property type="entry name" value="FAD/NAD-bd_sf"/>
</dbReference>
<dbReference type="Gene3D" id="3.50.50.60">
    <property type="entry name" value="FAD/NAD(P)-binding domain"/>
    <property type="match status" value="1"/>
</dbReference>
<keyword evidence="4" id="KW-0560">Oxidoreductase</keyword>
<evidence type="ECO:0000256" key="5">
    <source>
        <dbReference type="SAM" id="MobiDB-lite"/>
    </source>
</evidence>
<dbReference type="EMBL" id="SWKV01000032">
    <property type="protein sequence ID" value="KAF3039136.1"/>
    <property type="molecule type" value="Genomic_DNA"/>
</dbReference>
<evidence type="ECO:0000256" key="6">
    <source>
        <dbReference type="SAM" id="Phobius"/>
    </source>
</evidence>
<feature type="region of interest" description="Disordered" evidence="5">
    <location>
        <begin position="166"/>
        <end position="190"/>
    </location>
</feature>
<keyword evidence="6" id="KW-0812">Transmembrane</keyword>
<proteinExistence type="predicted"/>
<evidence type="ECO:0000256" key="3">
    <source>
        <dbReference type="ARBA" id="ARBA00022827"/>
    </source>
</evidence>
<dbReference type="Pfam" id="PF01494">
    <property type="entry name" value="FAD_binding_3"/>
    <property type="match status" value="1"/>
</dbReference>
<keyword evidence="3" id="KW-0274">FAD</keyword>
<evidence type="ECO:0000256" key="4">
    <source>
        <dbReference type="ARBA" id="ARBA00023002"/>
    </source>
</evidence>
<dbReference type="AlphaFoldDB" id="A0A9P4WQP9"/>
<organism evidence="8 9">
    <name type="scientific">Didymella heteroderae</name>
    <dbReference type="NCBI Taxonomy" id="1769908"/>
    <lineage>
        <taxon>Eukaryota</taxon>
        <taxon>Fungi</taxon>
        <taxon>Dikarya</taxon>
        <taxon>Ascomycota</taxon>
        <taxon>Pezizomycotina</taxon>
        <taxon>Dothideomycetes</taxon>
        <taxon>Pleosporomycetidae</taxon>
        <taxon>Pleosporales</taxon>
        <taxon>Pleosporineae</taxon>
        <taxon>Didymellaceae</taxon>
        <taxon>Didymella</taxon>
    </lineage>
</organism>
<evidence type="ECO:0000313" key="8">
    <source>
        <dbReference type="EMBL" id="KAF3039136.1"/>
    </source>
</evidence>
<dbReference type="Proteomes" id="UP000758155">
    <property type="component" value="Unassembled WGS sequence"/>
</dbReference>
<evidence type="ECO:0000313" key="9">
    <source>
        <dbReference type="Proteomes" id="UP000758155"/>
    </source>
</evidence>
<dbReference type="SUPFAM" id="SSF51905">
    <property type="entry name" value="FAD/NAD(P)-binding domain"/>
    <property type="match status" value="1"/>
</dbReference>
<dbReference type="PROSITE" id="PS51257">
    <property type="entry name" value="PROKAR_LIPOPROTEIN"/>
    <property type="match status" value="1"/>
</dbReference>
<evidence type="ECO:0000256" key="2">
    <source>
        <dbReference type="ARBA" id="ARBA00022630"/>
    </source>
</evidence>